<dbReference type="GO" id="GO:0070072">
    <property type="term" value="P:vacuolar proton-transporting V-type ATPase complex assembly"/>
    <property type="evidence" value="ECO:0007669"/>
    <property type="project" value="InterPro"/>
</dbReference>
<feature type="non-terminal residue" evidence="7">
    <location>
        <position position="88"/>
    </location>
</feature>
<accession>A0AA36G409</accession>
<keyword evidence="4 6" id="KW-0472">Membrane</keyword>
<feature type="transmembrane region" description="Helical" evidence="6">
    <location>
        <begin position="21"/>
        <end position="43"/>
    </location>
</feature>
<feature type="transmembrane region" description="Helical" evidence="6">
    <location>
        <begin position="55"/>
        <end position="76"/>
    </location>
</feature>
<dbReference type="Pfam" id="PF09446">
    <property type="entry name" value="VMA21"/>
    <property type="match status" value="1"/>
</dbReference>
<gene>
    <name evidence="7" type="ORF">MSPICULIGERA_LOCUS16380</name>
</gene>
<evidence type="ECO:0000313" key="8">
    <source>
        <dbReference type="Proteomes" id="UP001177023"/>
    </source>
</evidence>
<dbReference type="GO" id="GO:0031410">
    <property type="term" value="C:cytoplasmic vesicle"/>
    <property type="evidence" value="ECO:0007669"/>
    <property type="project" value="UniProtKB-KW"/>
</dbReference>
<proteinExistence type="predicted"/>
<evidence type="ECO:0000256" key="5">
    <source>
        <dbReference type="ARBA" id="ARBA00023329"/>
    </source>
</evidence>
<evidence type="ECO:0000256" key="1">
    <source>
        <dbReference type="ARBA" id="ARBA00022692"/>
    </source>
</evidence>
<name>A0AA36G409_9BILA</name>
<dbReference type="AlphaFoldDB" id="A0AA36G409"/>
<comment type="caution">
    <text evidence="7">The sequence shown here is derived from an EMBL/GenBank/DDBJ whole genome shotgun (WGS) entry which is preliminary data.</text>
</comment>
<evidence type="ECO:0000256" key="3">
    <source>
        <dbReference type="ARBA" id="ARBA00022989"/>
    </source>
</evidence>
<evidence type="ECO:0000256" key="4">
    <source>
        <dbReference type="ARBA" id="ARBA00023136"/>
    </source>
</evidence>
<evidence type="ECO:0000313" key="7">
    <source>
        <dbReference type="EMBL" id="CAJ0578117.1"/>
    </source>
</evidence>
<evidence type="ECO:0008006" key="9">
    <source>
        <dbReference type="Google" id="ProtNLM"/>
    </source>
</evidence>
<dbReference type="EMBL" id="CATQJA010002653">
    <property type="protein sequence ID" value="CAJ0578117.1"/>
    <property type="molecule type" value="Genomic_DNA"/>
</dbReference>
<dbReference type="PANTHER" id="PTHR31792:SF3">
    <property type="entry name" value="VACUOLAR ATPASE ASSEMBLY INTEGRAL MEMBRANE PROTEIN VMA21"/>
    <property type="match status" value="1"/>
</dbReference>
<dbReference type="InterPro" id="IPR019013">
    <property type="entry name" value="Vma21"/>
</dbReference>
<keyword evidence="1 6" id="KW-0812">Transmembrane</keyword>
<protein>
    <recommendedName>
        <fullName evidence="9">Vacuolar ATPase assembly integral membrane protein VMA21 homolog</fullName>
    </recommendedName>
</protein>
<dbReference type="PANTHER" id="PTHR31792">
    <property type="entry name" value="VACUOLAR ATPASE ASSEMBLY INTEGRAL MEMBRANE PROTEIN VMA21"/>
    <property type="match status" value="1"/>
</dbReference>
<keyword evidence="3 6" id="KW-1133">Transmembrane helix</keyword>
<dbReference type="GO" id="GO:0005789">
    <property type="term" value="C:endoplasmic reticulum membrane"/>
    <property type="evidence" value="ECO:0007669"/>
    <property type="project" value="TreeGrafter"/>
</dbReference>
<reference evidence="7" key="1">
    <citation type="submission" date="2023-06" db="EMBL/GenBank/DDBJ databases">
        <authorList>
            <person name="Delattre M."/>
        </authorList>
    </citation>
    <scope>NUCLEOTIDE SEQUENCE</scope>
    <source>
        <strain evidence="7">AF72</strain>
    </source>
</reference>
<evidence type="ECO:0000256" key="2">
    <source>
        <dbReference type="ARBA" id="ARBA00022824"/>
    </source>
</evidence>
<keyword evidence="8" id="KW-1185">Reference proteome</keyword>
<keyword evidence="2" id="KW-0256">Endoplasmic reticulum</keyword>
<dbReference type="Proteomes" id="UP001177023">
    <property type="component" value="Unassembled WGS sequence"/>
</dbReference>
<sequence>MTDQTPLIPQLREAQGPVKNLIVYSVTIIAVPLISMFLLKMFLFQGILGYGHDDAVLYSAICAVVLVHVVLLFWIFSATSAPKTVKKD</sequence>
<keyword evidence="5" id="KW-0968">Cytoplasmic vesicle</keyword>
<evidence type="ECO:0000256" key="6">
    <source>
        <dbReference type="SAM" id="Phobius"/>
    </source>
</evidence>
<organism evidence="7 8">
    <name type="scientific">Mesorhabditis spiculigera</name>
    <dbReference type="NCBI Taxonomy" id="96644"/>
    <lineage>
        <taxon>Eukaryota</taxon>
        <taxon>Metazoa</taxon>
        <taxon>Ecdysozoa</taxon>
        <taxon>Nematoda</taxon>
        <taxon>Chromadorea</taxon>
        <taxon>Rhabditida</taxon>
        <taxon>Rhabditina</taxon>
        <taxon>Rhabditomorpha</taxon>
        <taxon>Rhabditoidea</taxon>
        <taxon>Rhabditidae</taxon>
        <taxon>Mesorhabditinae</taxon>
        <taxon>Mesorhabditis</taxon>
    </lineage>
</organism>